<accession>A0A2P5Y0U6</accession>
<dbReference type="OrthoDB" id="1548845at2759"/>
<evidence type="ECO:0000313" key="2">
    <source>
        <dbReference type="EMBL" id="PPS09219.1"/>
    </source>
</evidence>
<feature type="compositionally biased region" description="Polar residues" evidence="1">
    <location>
        <begin position="1"/>
        <end position="22"/>
    </location>
</feature>
<organism evidence="2 3">
    <name type="scientific">Gossypium barbadense</name>
    <name type="common">Sea Island cotton</name>
    <name type="synonym">Hibiscus barbadensis</name>
    <dbReference type="NCBI Taxonomy" id="3634"/>
    <lineage>
        <taxon>Eukaryota</taxon>
        <taxon>Viridiplantae</taxon>
        <taxon>Streptophyta</taxon>
        <taxon>Embryophyta</taxon>
        <taxon>Tracheophyta</taxon>
        <taxon>Spermatophyta</taxon>
        <taxon>Magnoliopsida</taxon>
        <taxon>eudicotyledons</taxon>
        <taxon>Gunneridae</taxon>
        <taxon>Pentapetalae</taxon>
        <taxon>rosids</taxon>
        <taxon>malvids</taxon>
        <taxon>Malvales</taxon>
        <taxon>Malvaceae</taxon>
        <taxon>Malvoideae</taxon>
        <taxon>Gossypium</taxon>
    </lineage>
</organism>
<proteinExistence type="predicted"/>
<evidence type="ECO:0000256" key="1">
    <source>
        <dbReference type="SAM" id="MobiDB-lite"/>
    </source>
</evidence>
<dbReference type="AlphaFoldDB" id="A0A2P5Y0U6"/>
<sequence>MSETNLVNCPSKSGSKPVNSRKQPLECSLAKNKSSGWCIRYSPLYLQMQLVSHLGMMEGAKCHYEKDRPRSEPAGKSSQVGWVSGTGNRETIVKQVGLGDKQKLREAEKAENLMHLICFGPCVN</sequence>
<reference evidence="2 3" key="1">
    <citation type="submission" date="2015-01" db="EMBL/GenBank/DDBJ databases">
        <title>Genome of allotetraploid Gossypium barbadense reveals genomic plasticity and fiber elongation in cotton evolution.</title>
        <authorList>
            <person name="Chen X."/>
            <person name="Liu X."/>
            <person name="Zhao B."/>
            <person name="Zheng H."/>
            <person name="Hu Y."/>
            <person name="Lu G."/>
            <person name="Yang C."/>
            <person name="Chen J."/>
            <person name="Shan C."/>
            <person name="Zhang L."/>
            <person name="Zhou Y."/>
            <person name="Wang L."/>
            <person name="Guo W."/>
            <person name="Bai Y."/>
            <person name="Ruan J."/>
            <person name="Shangguan X."/>
            <person name="Mao Y."/>
            <person name="Jiang J."/>
            <person name="Zhu Y."/>
            <person name="Lei J."/>
            <person name="Kang H."/>
            <person name="Chen S."/>
            <person name="He X."/>
            <person name="Wang R."/>
            <person name="Wang Y."/>
            <person name="Chen J."/>
            <person name="Wang L."/>
            <person name="Yu S."/>
            <person name="Wang B."/>
            <person name="Wei J."/>
            <person name="Song S."/>
            <person name="Lu X."/>
            <person name="Gao Z."/>
            <person name="Gu W."/>
            <person name="Deng X."/>
            <person name="Ma D."/>
            <person name="Wang S."/>
            <person name="Liang W."/>
            <person name="Fang L."/>
            <person name="Cai C."/>
            <person name="Zhu X."/>
            <person name="Zhou B."/>
            <person name="Zhang Y."/>
            <person name="Chen Z."/>
            <person name="Xu S."/>
            <person name="Zhu R."/>
            <person name="Wang S."/>
            <person name="Zhang T."/>
            <person name="Zhao G."/>
        </authorList>
    </citation>
    <scope>NUCLEOTIDE SEQUENCE [LARGE SCALE GENOMIC DNA]</scope>
    <source>
        <strain evidence="3">cv. Xinhai21</strain>
        <tissue evidence="2">Leaf</tissue>
    </source>
</reference>
<gene>
    <name evidence="2" type="ORF">GOBAR_AA11410</name>
</gene>
<evidence type="ECO:0000313" key="3">
    <source>
        <dbReference type="Proteomes" id="UP000239757"/>
    </source>
</evidence>
<dbReference type="EMBL" id="KZ663886">
    <property type="protein sequence ID" value="PPS09219.1"/>
    <property type="molecule type" value="Genomic_DNA"/>
</dbReference>
<dbReference type="Proteomes" id="UP000239757">
    <property type="component" value="Unassembled WGS sequence"/>
</dbReference>
<name>A0A2P5Y0U6_GOSBA</name>
<protein>
    <submittedName>
        <fullName evidence="2">Uncharacterized protein</fullName>
    </submittedName>
</protein>
<feature type="region of interest" description="Disordered" evidence="1">
    <location>
        <begin position="1"/>
        <end position="23"/>
    </location>
</feature>